<name>B1WVC6_CROS5</name>
<keyword evidence="2" id="KW-1185">Reference proteome</keyword>
<sequence length="420" mass="46780">MLFQFSPLIEAGIAAGKYAPVMSSGVPIGLARDVATGQFVAHAQGLINTVGMPLNPLISPIQLLSSGAQMYQTHRGFQAVQQGLQCLQASVGVLQATTAVIGVGVAAGVALSAVNLYHTLKLRKAVERLEINVENGFIDLKQVLKDQEREIIQLIEEVAQDIKFEQHRLILVKAYGLFTKALDRLRSALYLQDLSRRNAEIDAARGMLFEALADYTNPQLLEEISAPGILRRAECAWGIEQTIIATYQMQGELSVVGDRLESLQGKIRQDTVKLVESLETEDELDFLFPEISRIRHHDLVVIESWQTQNDWIKSLPSEDLKLLQSADFSQTDIPPNASQQESQLMLSEPLELSLYKDLQEKSHPGSLRDQLLFMMDSNLRQNAESYISQQASLLGHETLALSNLQIASHLTIANLYWYFK</sequence>
<protein>
    <submittedName>
        <fullName evidence="1">Uncharacterized protein</fullName>
    </submittedName>
</protein>
<proteinExistence type="predicted"/>
<dbReference type="HOGENOM" id="CLU_054017_0_0_3"/>
<accession>B1WVC6</accession>
<organism evidence="1 2">
    <name type="scientific">Crocosphaera subtropica (strain ATCC 51142 / BH68)</name>
    <name type="common">Cyanothece sp. (strain ATCC 51142)</name>
    <dbReference type="NCBI Taxonomy" id="43989"/>
    <lineage>
        <taxon>Bacteria</taxon>
        <taxon>Bacillati</taxon>
        <taxon>Cyanobacteriota</taxon>
        <taxon>Cyanophyceae</taxon>
        <taxon>Oscillatoriophycideae</taxon>
        <taxon>Chroococcales</taxon>
        <taxon>Aphanothecaceae</taxon>
        <taxon>Crocosphaera</taxon>
        <taxon>Crocosphaera subtropica</taxon>
    </lineage>
</organism>
<reference evidence="1 2" key="1">
    <citation type="journal article" date="2008" name="Proc. Natl. Acad. Sci. U.S.A.">
        <title>The genome of Cyanothece 51142, a unicellular diazotrophic cyanobacterium important in the marine nitrogen cycle.</title>
        <authorList>
            <person name="Welsh E.A."/>
            <person name="Liberton M."/>
            <person name="Stoeckel J."/>
            <person name="Loh T."/>
            <person name="Elvitigala T."/>
            <person name="Wang C."/>
            <person name="Wollam A."/>
            <person name="Fulton R.S."/>
            <person name="Clifton S.W."/>
            <person name="Jacobs J.M."/>
            <person name="Aurora R."/>
            <person name="Ghosh B.K."/>
            <person name="Sherman L.A."/>
            <person name="Smith R.D."/>
            <person name="Wilson R.K."/>
            <person name="Pakrasi H.B."/>
        </authorList>
    </citation>
    <scope>NUCLEOTIDE SEQUENCE [LARGE SCALE GENOMIC DNA]</scope>
    <source>
        <strain evidence="2">ATCC 51142 / BH68</strain>
    </source>
</reference>
<dbReference type="AlphaFoldDB" id="B1WVC6"/>
<dbReference type="STRING" id="43989.cce_4568"/>
<dbReference type="OrthoDB" id="443082at2"/>
<gene>
    <name evidence="1" type="ordered locus">cce_4568</name>
</gene>
<dbReference type="Proteomes" id="UP000001203">
    <property type="component" value="Chromosome circular"/>
</dbReference>
<evidence type="ECO:0000313" key="2">
    <source>
        <dbReference type="Proteomes" id="UP000001203"/>
    </source>
</evidence>
<dbReference type="RefSeq" id="WP_009543378.1">
    <property type="nucleotide sequence ID" value="NC_010546.1"/>
</dbReference>
<evidence type="ECO:0000313" key="1">
    <source>
        <dbReference type="EMBL" id="ACB53916.1"/>
    </source>
</evidence>
<dbReference type="EMBL" id="CP000806">
    <property type="protein sequence ID" value="ACB53916.1"/>
    <property type="molecule type" value="Genomic_DNA"/>
</dbReference>
<dbReference type="KEGG" id="cyt:cce_4568"/>
<dbReference type="eggNOG" id="ENOG502Z855">
    <property type="taxonomic scope" value="Bacteria"/>
</dbReference>